<dbReference type="Proteomes" id="UP000036045">
    <property type="component" value="Unassembled WGS sequence"/>
</dbReference>
<dbReference type="GeneID" id="56351444"/>
<organism evidence="2 3">
    <name type="scientific">Niallia circulans</name>
    <name type="common">Bacillus circulans</name>
    <dbReference type="NCBI Taxonomy" id="1397"/>
    <lineage>
        <taxon>Bacteria</taxon>
        <taxon>Bacillati</taxon>
        <taxon>Bacillota</taxon>
        <taxon>Bacilli</taxon>
        <taxon>Bacillales</taxon>
        <taxon>Bacillaceae</taxon>
        <taxon>Niallia</taxon>
    </lineage>
</organism>
<dbReference type="SUPFAM" id="SSF56281">
    <property type="entry name" value="Metallo-hydrolase/oxidoreductase"/>
    <property type="match status" value="1"/>
</dbReference>
<comment type="caution">
    <text evidence="2">The sequence shown here is derived from an EMBL/GenBank/DDBJ whole genome shotgun (WGS) entry which is preliminary data.</text>
</comment>
<keyword evidence="3" id="KW-1185">Reference proteome</keyword>
<reference evidence="2 3" key="1">
    <citation type="submission" date="2015-05" db="EMBL/GenBank/DDBJ databases">
        <title>Whole genome sequence and identification of bacterial endophytes from Costus igneus.</title>
        <authorList>
            <person name="Lee Y.P."/>
            <person name="Gan H.M."/>
            <person name="Eng W."/>
            <person name="Wheatley M.S."/>
            <person name="Caraballo A."/>
            <person name="Polter S."/>
            <person name="Savka M.A."/>
            <person name="Hudson A.O."/>
        </authorList>
    </citation>
    <scope>NUCLEOTIDE SEQUENCE [LARGE SCALE GENOMIC DNA]</scope>
    <source>
        <strain evidence="2 3">RIT379</strain>
    </source>
</reference>
<dbReference type="CDD" id="cd07721">
    <property type="entry name" value="yflN-like_MBL-fold"/>
    <property type="match status" value="1"/>
</dbReference>
<dbReference type="OrthoDB" id="9802248at2"/>
<dbReference type="InterPro" id="IPR001279">
    <property type="entry name" value="Metallo-B-lactamas"/>
</dbReference>
<proteinExistence type="predicted"/>
<dbReference type="Gene3D" id="3.60.15.10">
    <property type="entry name" value="Ribonuclease Z/Hydroxyacylglutathione hydrolase-like"/>
    <property type="match status" value="1"/>
</dbReference>
<dbReference type="AlphaFoldDB" id="A0A0J1KZ49"/>
<dbReference type="PATRIC" id="fig|1397.4.peg.3538"/>
<dbReference type="RefSeq" id="WP_047944442.1">
    <property type="nucleotide sequence ID" value="NZ_CP053989.1"/>
</dbReference>
<dbReference type="PANTHER" id="PTHR42951:SF9">
    <property type="entry name" value="METAL-DEPENDENT HYDROLASE"/>
    <property type="match status" value="1"/>
</dbReference>
<sequence>MRIIHHNYLYQLTFLPRIFPVNCYLVEEGEELTLIDTALPFSYKKILLFAEKLNKPITKIILTHAHGDHIGSLDALKERLPDAKVYISVRDARILGGDHTIDKQEEPFVLKGGLPKNIKTNPDVLIKDGDQIGSLISISLPGHTPGSFGFLDKRDNSLITGDAFHTRGGFAISGQFRTFFPFPALATWNKEKAIESAKKVLSLNISLLATGHGDLLENAQPSIESLLKKERG</sequence>
<evidence type="ECO:0000313" key="2">
    <source>
        <dbReference type="EMBL" id="KLV22050.1"/>
    </source>
</evidence>
<dbReference type="Pfam" id="PF00753">
    <property type="entry name" value="Lactamase_B"/>
    <property type="match status" value="1"/>
</dbReference>
<dbReference type="InterPro" id="IPR050855">
    <property type="entry name" value="NDM-1-like"/>
</dbReference>
<name>A0A0J1KZ49_NIACI</name>
<dbReference type="InterPro" id="IPR036866">
    <property type="entry name" value="RibonucZ/Hydroxyglut_hydro"/>
</dbReference>
<dbReference type="EMBL" id="LDPH01000033">
    <property type="protein sequence ID" value="KLV22050.1"/>
    <property type="molecule type" value="Genomic_DNA"/>
</dbReference>
<evidence type="ECO:0000313" key="3">
    <source>
        <dbReference type="Proteomes" id="UP000036045"/>
    </source>
</evidence>
<evidence type="ECO:0000259" key="1">
    <source>
        <dbReference type="SMART" id="SM00849"/>
    </source>
</evidence>
<dbReference type="SMART" id="SM00849">
    <property type="entry name" value="Lactamase_B"/>
    <property type="match status" value="1"/>
</dbReference>
<protein>
    <submittedName>
        <fullName evidence="2">Metallo-beta-lactamase</fullName>
    </submittedName>
</protein>
<accession>A0A0J1KZ49</accession>
<feature type="domain" description="Metallo-beta-lactamase" evidence="1">
    <location>
        <begin position="20"/>
        <end position="212"/>
    </location>
</feature>
<gene>
    <name evidence="2" type="ORF">ABW02_22075</name>
</gene>
<dbReference type="PANTHER" id="PTHR42951">
    <property type="entry name" value="METALLO-BETA-LACTAMASE DOMAIN-CONTAINING"/>
    <property type="match status" value="1"/>
</dbReference>